<sequence>MSNTTEIPTTCSICRRNAKGYHYDVISCKGCKTFFRRMSLINFQGKCDLNNQCFDLTKANEPYLRCRACRYRKCLDVGMNQKAIQIPERNQTFGVIETMTKNTIDALVYLEEKLEKFRLSADNPHWQAVSDLELYLNNGSNLGLADKFGPTFENSVHESFEPKNSLPSSLKAVQNNKLNHCPTKKIWTLCNLLTTVEYLKTFNYFKDLSALDKLILARHVILIGKNLHISNYSFSKKFTGCLNIETDAQRERHYPVAFMLMAPLIRSQIQPIEYILLKAICCCNPAVPNLSQKAQSTLARERGQFVSILFDYCQRSGKNGPGRFAELIGIFSVMEKQQRMQKDMYMLYFAPHLTPDVKIQIKFLHDIMDS</sequence>
<evidence type="ECO:0000256" key="6">
    <source>
        <dbReference type="ARBA" id="ARBA00023015"/>
    </source>
</evidence>
<dbReference type="Reactome" id="R-CEL-383280">
    <property type="pathway name" value="Nuclear Receptor transcription pathway"/>
</dbReference>
<evidence type="ECO:0000313" key="15">
    <source>
        <dbReference type="WormBase" id="C03G6.10"/>
    </source>
</evidence>
<dbReference type="GO" id="GO:0005634">
    <property type="term" value="C:nucleus"/>
    <property type="evidence" value="ECO:0007669"/>
    <property type="project" value="UniProtKB-SubCell"/>
</dbReference>
<keyword evidence="10" id="KW-0539">Nucleus</keyword>
<dbReference type="FunCoup" id="O01446">
    <property type="interactions" value="168"/>
</dbReference>
<dbReference type="PROSITE" id="PS51030">
    <property type="entry name" value="NUCLEAR_REC_DBD_2"/>
    <property type="match status" value="1"/>
</dbReference>
<dbReference type="GO" id="GO:0006357">
    <property type="term" value="P:regulation of transcription by RNA polymerase II"/>
    <property type="evidence" value="ECO:0000318"/>
    <property type="project" value="GO_Central"/>
</dbReference>
<dbReference type="Gene3D" id="3.30.50.10">
    <property type="entry name" value="Erythroid Transcription Factor GATA-1, subunit A"/>
    <property type="match status" value="1"/>
</dbReference>
<proteinExistence type="inferred from homology"/>
<evidence type="ECO:0000256" key="2">
    <source>
        <dbReference type="ARBA" id="ARBA00005993"/>
    </source>
</evidence>
<dbReference type="AlphaFoldDB" id="O01446"/>
<dbReference type="PROSITE" id="PS51843">
    <property type="entry name" value="NR_LBD"/>
    <property type="match status" value="1"/>
</dbReference>
<dbReference type="PANTHER" id="PTHR24083">
    <property type="entry name" value="NUCLEAR HORMONE RECEPTOR"/>
    <property type="match status" value="1"/>
</dbReference>
<dbReference type="PhylomeDB" id="O01446"/>
<evidence type="ECO:0000313" key="14">
    <source>
        <dbReference type="Proteomes" id="UP000001940"/>
    </source>
</evidence>
<dbReference type="InterPro" id="IPR001628">
    <property type="entry name" value="Znf_hrmn_rcpt"/>
</dbReference>
<dbReference type="GO" id="GO:0000978">
    <property type="term" value="F:RNA polymerase II cis-regulatory region sequence-specific DNA binding"/>
    <property type="evidence" value="ECO:0000318"/>
    <property type="project" value="GO_Central"/>
</dbReference>
<keyword evidence="6" id="KW-0805">Transcription regulation</keyword>
<dbReference type="InterPro" id="IPR035500">
    <property type="entry name" value="NHR-like_dom_sf"/>
</dbReference>
<keyword evidence="8" id="KW-0804">Transcription</keyword>
<dbReference type="CTD" id="182172"/>
<dbReference type="OMA" id="QFRISAY"/>
<keyword evidence="9 13" id="KW-0675">Receptor</keyword>
<dbReference type="SMART" id="SM00399">
    <property type="entry name" value="ZnF_C4"/>
    <property type="match status" value="1"/>
</dbReference>
<evidence type="ECO:0000256" key="4">
    <source>
        <dbReference type="ARBA" id="ARBA00022771"/>
    </source>
</evidence>
<dbReference type="PRINTS" id="PR00047">
    <property type="entry name" value="STROIDFINGER"/>
</dbReference>
<dbReference type="GeneID" id="182172"/>
<dbReference type="Pfam" id="PF00105">
    <property type="entry name" value="zf-C4"/>
    <property type="match status" value="1"/>
</dbReference>
<dbReference type="InterPro" id="IPR049636">
    <property type="entry name" value="HNF4-like_DBD"/>
</dbReference>
<keyword evidence="3" id="KW-0479">Metal-binding</keyword>
<dbReference type="KEGG" id="cel:CELE_C03G6.10"/>
<dbReference type="Gene3D" id="1.10.565.10">
    <property type="entry name" value="Retinoid X Receptor"/>
    <property type="match status" value="1"/>
</dbReference>
<dbReference type="UCSC" id="C03G6.10">
    <property type="organism name" value="c. elegans"/>
</dbReference>
<dbReference type="GO" id="GO:0008270">
    <property type="term" value="F:zinc ion binding"/>
    <property type="evidence" value="ECO:0007669"/>
    <property type="project" value="UniProtKB-KW"/>
</dbReference>
<protein>
    <submittedName>
        <fullName evidence="13">Nuclear Hormone Receptor family</fullName>
    </submittedName>
</protein>
<accession>O01446</accession>
<dbReference type="STRING" id="6239.C03G6.10.1"/>
<dbReference type="InParanoid" id="O01446"/>
<dbReference type="HOGENOM" id="CLU_007368_3_1_1"/>
<dbReference type="GO" id="GO:0004879">
    <property type="term" value="F:nuclear receptor activity"/>
    <property type="evidence" value="ECO:0000318"/>
    <property type="project" value="GO_Central"/>
</dbReference>
<evidence type="ECO:0000256" key="10">
    <source>
        <dbReference type="ARBA" id="ARBA00023242"/>
    </source>
</evidence>
<keyword evidence="7" id="KW-0238">DNA-binding</keyword>
<dbReference type="EMBL" id="BX284605">
    <property type="protein sequence ID" value="CCD62695.1"/>
    <property type="molecule type" value="Genomic_DNA"/>
</dbReference>
<dbReference type="Bgee" id="WBGene00015396">
    <property type="expression patterns" value="Expressed in embryo and 2 other cell types or tissues"/>
</dbReference>
<dbReference type="SUPFAM" id="SSF48508">
    <property type="entry name" value="Nuclear receptor ligand-binding domain"/>
    <property type="match status" value="1"/>
</dbReference>
<evidence type="ECO:0000256" key="9">
    <source>
        <dbReference type="ARBA" id="ARBA00023170"/>
    </source>
</evidence>
<dbReference type="AGR" id="WB:WBGene00015396"/>
<evidence type="ECO:0000256" key="7">
    <source>
        <dbReference type="ARBA" id="ARBA00023125"/>
    </source>
</evidence>
<dbReference type="IntAct" id="O01446">
    <property type="interactions" value="1"/>
</dbReference>
<dbReference type="Proteomes" id="UP000001940">
    <property type="component" value="Chromosome V"/>
</dbReference>
<evidence type="ECO:0000256" key="3">
    <source>
        <dbReference type="ARBA" id="ARBA00022723"/>
    </source>
</evidence>
<dbReference type="InterPro" id="IPR013088">
    <property type="entry name" value="Znf_NHR/GATA"/>
</dbReference>
<comment type="subcellular location">
    <subcellularLocation>
        <location evidence="1">Nucleus</location>
    </subcellularLocation>
</comment>
<dbReference type="OrthoDB" id="9984314at2759"/>
<dbReference type="InterPro" id="IPR000536">
    <property type="entry name" value="Nucl_hrmn_rcpt_lig-bd"/>
</dbReference>
<dbReference type="GO" id="GO:0030154">
    <property type="term" value="P:cell differentiation"/>
    <property type="evidence" value="ECO:0000318"/>
    <property type="project" value="GO_Central"/>
</dbReference>
<dbReference type="SMR" id="O01446"/>
<dbReference type="PIR" id="T25486">
    <property type="entry name" value="T25486"/>
</dbReference>
<gene>
    <name evidence="13 15" type="primary">nhr-148</name>
    <name evidence="15" type="ORF">C03G6.10</name>
    <name evidence="13" type="ORF">CELE_C03G6.10</name>
</gene>
<dbReference type="SMART" id="SM00430">
    <property type="entry name" value="HOLI"/>
    <property type="match status" value="1"/>
</dbReference>
<keyword evidence="14" id="KW-1185">Reference proteome</keyword>
<dbReference type="Pfam" id="PF00104">
    <property type="entry name" value="Hormone_recep"/>
    <property type="match status" value="1"/>
</dbReference>
<organism evidence="13 14">
    <name type="scientific">Caenorhabditis elegans</name>
    <dbReference type="NCBI Taxonomy" id="6239"/>
    <lineage>
        <taxon>Eukaryota</taxon>
        <taxon>Metazoa</taxon>
        <taxon>Ecdysozoa</taxon>
        <taxon>Nematoda</taxon>
        <taxon>Chromadorea</taxon>
        <taxon>Rhabditida</taxon>
        <taxon>Rhabditina</taxon>
        <taxon>Rhabditomorpha</taxon>
        <taxon>Rhabditoidea</taxon>
        <taxon>Rhabditidae</taxon>
        <taxon>Peloderinae</taxon>
        <taxon>Caenorhabditis</taxon>
    </lineage>
</organism>
<dbReference type="WormBase" id="C03G6.10">
    <property type="protein sequence ID" value="CE07884"/>
    <property type="gene ID" value="WBGene00015396"/>
    <property type="gene designation" value="nhr-148"/>
</dbReference>
<comment type="similarity">
    <text evidence="2">Belongs to the nuclear hormone receptor family.</text>
</comment>
<evidence type="ECO:0000259" key="11">
    <source>
        <dbReference type="PROSITE" id="PS51030"/>
    </source>
</evidence>
<evidence type="ECO:0000256" key="1">
    <source>
        <dbReference type="ARBA" id="ARBA00004123"/>
    </source>
</evidence>
<keyword evidence="4" id="KW-0863">Zinc-finger</keyword>
<dbReference type="RefSeq" id="NP_504871.1">
    <property type="nucleotide sequence ID" value="NM_072470.2"/>
</dbReference>
<feature type="domain" description="Nuclear receptor" evidence="11">
    <location>
        <begin position="8"/>
        <end position="86"/>
    </location>
</feature>
<evidence type="ECO:0000313" key="13">
    <source>
        <dbReference type="EMBL" id="CCD62695.1"/>
    </source>
</evidence>
<dbReference type="InterPro" id="IPR050274">
    <property type="entry name" value="Nuclear_hormone_rcpt_NR2"/>
</dbReference>
<evidence type="ECO:0000259" key="12">
    <source>
        <dbReference type="PROSITE" id="PS51843"/>
    </source>
</evidence>
<dbReference type="FunFam" id="3.30.50.10:FF:000030">
    <property type="entry name" value="Nuclear Hormone Receptor family"/>
    <property type="match status" value="1"/>
</dbReference>
<dbReference type="Reactome" id="R-CEL-5362517">
    <property type="pathway name" value="Signaling by Retinoic Acid"/>
</dbReference>
<name>O01446_CAEEL</name>
<dbReference type="PaxDb" id="6239-C03G6.10"/>
<keyword evidence="5" id="KW-0862">Zinc</keyword>
<feature type="domain" description="NR LBD" evidence="12">
    <location>
        <begin position="155"/>
        <end position="367"/>
    </location>
</feature>
<dbReference type="CDD" id="cd06960">
    <property type="entry name" value="NR_DBD_HNF4A"/>
    <property type="match status" value="1"/>
</dbReference>
<evidence type="ECO:0000256" key="8">
    <source>
        <dbReference type="ARBA" id="ARBA00023163"/>
    </source>
</evidence>
<dbReference type="SUPFAM" id="SSF57716">
    <property type="entry name" value="Glucocorticoid receptor-like (DNA-binding domain)"/>
    <property type="match status" value="1"/>
</dbReference>
<evidence type="ECO:0000256" key="5">
    <source>
        <dbReference type="ARBA" id="ARBA00022833"/>
    </source>
</evidence>
<reference evidence="13 14" key="1">
    <citation type="journal article" date="1998" name="Science">
        <title>Genome sequence of the nematode C. elegans: a platform for investigating biology.</title>
        <authorList>
            <consortium name="The C. elegans sequencing consortium"/>
            <person name="Sulson J.E."/>
            <person name="Waterston R."/>
        </authorList>
    </citation>
    <scope>NUCLEOTIDE SEQUENCE [LARGE SCALE GENOMIC DNA]</scope>
    <source>
        <strain evidence="13 14">Bristol N2</strain>
    </source>
</reference>